<evidence type="ECO:0000256" key="1">
    <source>
        <dbReference type="SAM" id="MobiDB-lite"/>
    </source>
</evidence>
<feature type="compositionally biased region" description="Basic and acidic residues" evidence="1">
    <location>
        <begin position="262"/>
        <end position="271"/>
    </location>
</feature>
<feature type="region of interest" description="Disordered" evidence="1">
    <location>
        <begin position="654"/>
        <end position="691"/>
    </location>
</feature>
<organism evidence="2 3">
    <name type="scientific">Athelia psychrophila</name>
    <dbReference type="NCBI Taxonomy" id="1759441"/>
    <lineage>
        <taxon>Eukaryota</taxon>
        <taxon>Fungi</taxon>
        <taxon>Dikarya</taxon>
        <taxon>Basidiomycota</taxon>
        <taxon>Agaricomycotina</taxon>
        <taxon>Agaricomycetes</taxon>
        <taxon>Agaricomycetidae</taxon>
        <taxon>Atheliales</taxon>
        <taxon>Atheliaceae</taxon>
        <taxon>Athelia</taxon>
    </lineage>
</organism>
<dbReference type="EMBL" id="KV418150">
    <property type="protein sequence ID" value="KZP03155.1"/>
    <property type="molecule type" value="Genomic_DNA"/>
</dbReference>
<dbReference type="AlphaFoldDB" id="A0A167TPQ9"/>
<evidence type="ECO:0000313" key="3">
    <source>
        <dbReference type="Proteomes" id="UP000076532"/>
    </source>
</evidence>
<reference evidence="2 3" key="1">
    <citation type="journal article" date="2016" name="Mol. Biol. Evol.">
        <title>Comparative Genomics of Early-Diverging Mushroom-Forming Fungi Provides Insights into the Origins of Lignocellulose Decay Capabilities.</title>
        <authorList>
            <person name="Nagy L.G."/>
            <person name="Riley R."/>
            <person name="Tritt A."/>
            <person name="Adam C."/>
            <person name="Daum C."/>
            <person name="Floudas D."/>
            <person name="Sun H."/>
            <person name="Yadav J.S."/>
            <person name="Pangilinan J."/>
            <person name="Larsson K.H."/>
            <person name="Matsuura K."/>
            <person name="Barry K."/>
            <person name="Labutti K."/>
            <person name="Kuo R."/>
            <person name="Ohm R.A."/>
            <person name="Bhattacharya S.S."/>
            <person name="Shirouzu T."/>
            <person name="Yoshinaga Y."/>
            <person name="Martin F.M."/>
            <person name="Grigoriev I.V."/>
            <person name="Hibbett D.S."/>
        </authorList>
    </citation>
    <scope>NUCLEOTIDE SEQUENCE [LARGE SCALE GENOMIC DNA]</scope>
    <source>
        <strain evidence="2 3">CBS 109695</strain>
    </source>
</reference>
<protein>
    <submittedName>
        <fullName evidence="2">Uncharacterized protein</fullName>
    </submittedName>
</protein>
<feature type="compositionally biased region" description="Acidic residues" evidence="1">
    <location>
        <begin position="223"/>
        <end position="243"/>
    </location>
</feature>
<feature type="compositionally biased region" description="Low complexity" evidence="1">
    <location>
        <begin position="69"/>
        <end position="79"/>
    </location>
</feature>
<feature type="compositionally biased region" description="Polar residues" evidence="1">
    <location>
        <begin position="155"/>
        <end position="165"/>
    </location>
</feature>
<sequence length="691" mass="74568">MTLTFNPRARPKSLKSSSNLHLRVETASSTQMSSTNLPKGKAKTKTDAPAIAKPTDFPPGHWEEEDVGEATAEATLAAAPLKKRKKQKRPHESETPTEPDTPAPLEAPVFKPKPSTEKVAQPPGPPEVKASSSKLVAPALHVEPGSGRPEPRPSFFQSKDGQASSARWPPSIPPIKSSTARPRQAPTVPPAGFFVTPMALSTESQPIPRPFASTSRKVYDSSDSSEDTGSEASGEDVDMEDNVEGAHPVSDALEEMVLDQDDSAKAEEAPPKPKRRRSDPLAPDAPKSEALSVKRPKIEEPKEPSTPSPAGILAPTSSDKGKKAAKSVSFGFVPAFTPEPETQPLSYAPAFSPAAIIPPTPEWVMTVVSAPALEFCNPKDAISFMGAPKVGSDDWLKMAPIAWPMRHWCYASVAYSPPLDTRKELIVAAIATVLGEDRDPPSFPGSVRAIEYPNNSLHAPWAIVSCADAETVERLVRQEKVYNSEVPTLVTFRAEPAKGPPRVRWIKLETYVALKKGGTPRPTEVLNQVAIATVQERFPDAHVRGNPIAVPTTDWAAAQAAPQPDYPKMIDTRRTSQGAIIQWLFAIRQKDGDPLPSIEELTTPAGISADQPATIKCTSVPQCVICRGHNHWTMSCWWKGPLTRKGIPWKGKLIEDQWQTGPAETSSRGTRRRGGSRGGGPRGGRNSETAP</sequence>
<name>A0A167TPQ9_9AGAM</name>
<keyword evidence="3" id="KW-1185">Reference proteome</keyword>
<evidence type="ECO:0000313" key="2">
    <source>
        <dbReference type="EMBL" id="KZP03155.1"/>
    </source>
</evidence>
<gene>
    <name evidence="2" type="ORF">FIBSPDRAFT_905235</name>
</gene>
<dbReference type="Proteomes" id="UP000076532">
    <property type="component" value="Unassembled WGS sequence"/>
</dbReference>
<proteinExistence type="predicted"/>
<feature type="compositionally biased region" description="Polar residues" evidence="1">
    <location>
        <begin position="14"/>
        <end position="37"/>
    </location>
</feature>
<feature type="compositionally biased region" description="Acidic residues" evidence="1">
    <location>
        <begin position="252"/>
        <end position="261"/>
    </location>
</feature>
<accession>A0A167TPQ9</accession>
<feature type="region of interest" description="Disordered" evidence="1">
    <location>
        <begin position="1"/>
        <end position="320"/>
    </location>
</feature>